<dbReference type="InterPro" id="IPR005944">
    <property type="entry name" value="Pro_iminopeptidase"/>
</dbReference>
<feature type="domain" description="AB hydrolase-1" evidence="10">
    <location>
        <begin position="21"/>
        <end position="282"/>
    </location>
</feature>
<evidence type="ECO:0000256" key="4">
    <source>
        <dbReference type="ARBA" id="ARBA00022438"/>
    </source>
</evidence>
<dbReference type="PANTHER" id="PTHR43722:SF1">
    <property type="entry name" value="PROLINE IMINOPEPTIDASE"/>
    <property type="match status" value="1"/>
</dbReference>
<evidence type="ECO:0000256" key="5">
    <source>
        <dbReference type="ARBA" id="ARBA00022490"/>
    </source>
</evidence>
<evidence type="ECO:0000256" key="6">
    <source>
        <dbReference type="ARBA" id="ARBA00022670"/>
    </source>
</evidence>
<dbReference type="SUPFAM" id="SSF53474">
    <property type="entry name" value="alpha/beta-Hydrolases"/>
    <property type="match status" value="1"/>
</dbReference>
<organism evidence="11 12">
    <name type="scientific">Pseudonocardia parietis</name>
    <dbReference type="NCBI Taxonomy" id="570936"/>
    <lineage>
        <taxon>Bacteria</taxon>
        <taxon>Bacillati</taxon>
        <taxon>Actinomycetota</taxon>
        <taxon>Actinomycetes</taxon>
        <taxon>Pseudonocardiales</taxon>
        <taxon>Pseudonocardiaceae</taxon>
        <taxon>Pseudonocardia</taxon>
    </lineage>
</organism>
<comment type="similarity">
    <text evidence="3 8 9">Belongs to the peptidase S33 family.</text>
</comment>
<keyword evidence="5 8" id="KW-0963">Cytoplasm</keyword>
<name>A0ABS4W567_9PSEU</name>
<dbReference type="Gene3D" id="3.40.50.1820">
    <property type="entry name" value="alpha/beta hydrolase"/>
    <property type="match status" value="1"/>
</dbReference>
<dbReference type="GO" id="GO:0004177">
    <property type="term" value="F:aminopeptidase activity"/>
    <property type="evidence" value="ECO:0007669"/>
    <property type="project" value="UniProtKB-KW"/>
</dbReference>
<evidence type="ECO:0000256" key="3">
    <source>
        <dbReference type="ARBA" id="ARBA00010088"/>
    </source>
</evidence>
<evidence type="ECO:0000259" key="10">
    <source>
        <dbReference type="Pfam" id="PF00561"/>
    </source>
</evidence>
<sequence length="302" mass="33271">MGDGQRLYWEACGNPAGKPAVVLHGGPGSGATPVWRRFFDPTTYRAVLFDQRGCGRSTPNAADPTVDLSVNTTGHLVADIERLREHLKIDRWLVFGGSWGATLAQAYTRAHPERVSEVVLFSVTTTSRREVDWVTHAMRRLIPEAWERFRAAAQPRPAERIVDAYARRLADPDLQVRDAAAWAWCAWEDDHVAIGQPDSARPSTRYEDPVFRACFARLVTHYWRHAAFLPDGALLAAAHGFGHIPAVFVHGQRDISGPPDIAYDLAQAWPGSRLVLVDDAAHGVDHGDIAAHLVAATIRLAS</sequence>
<gene>
    <name evidence="11" type="ORF">JOF36_007140</name>
</gene>
<dbReference type="InterPro" id="IPR029058">
    <property type="entry name" value="AB_hydrolase_fold"/>
</dbReference>
<evidence type="ECO:0000313" key="11">
    <source>
        <dbReference type="EMBL" id="MBP2371367.1"/>
    </source>
</evidence>
<evidence type="ECO:0000256" key="9">
    <source>
        <dbReference type="RuleBase" id="RU003421"/>
    </source>
</evidence>
<keyword evidence="7 8" id="KW-0378">Hydrolase</keyword>
<comment type="subcellular location">
    <subcellularLocation>
        <location evidence="2 8">Cytoplasm</location>
    </subcellularLocation>
</comment>
<dbReference type="EMBL" id="JAGINU010000002">
    <property type="protein sequence ID" value="MBP2371367.1"/>
    <property type="molecule type" value="Genomic_DNA"/>
</dbReference>
<dbReference type="PANTHER" id="PTHR43722">
    <property type="entry name" value="PROLINE IMINOPEPTIDASE"/>
    <property type="match status" value="1"/>
</dbReference>
<evidence type="ECO:0000256" key="8">
    <source>
        <dbReference type="PIRNR" id="PIRNR006431"/>
    </source>
</evidence>
<reference evidence="11 12" key="1">
    <citation type="submission" date="2021-03" db="EMBL/GenBank/DDBJ databases">
        <title>Sequencing the genomes of 1000 actinobacteria strains.</title>
        <authorList>
            <person name="Klenk H.-P."/>
        </authorList>
    </citation>
    <scope>NUCLEOTIDE SEQUENCE [LARGE SCALE GENOMIC DNA]</scope>
    <source>
        <strain evidence="11 12">DSM 45256</strain>
    </source>
</reference>
<keyword evidence="4 8" id="KW-0031">Aminopeptidase</keyword>
<dbReference type="NCBIfam" id="TIGR01249">
    <property type="entry name" value="pro_imino_pep_1"/>
    <property type="match status" value="1"/>
</dbReference>
<dbReference type="PRINTS" id="PR00793">
    <property type="entry name" value="PROAMNOPTASE"/>
</dbReference>
<evidence type="ECO:0000256" key="7">
    <source>
        <dbReference type="ARBA" id="ARBA00022801"/>
    </source>
</evidence>
<keyword evidence="12" id="KW-1185">Reference proteome</keyword>
<comment type="caution">
    <text evidence="11">The sequence shown here is derived from an EMBL/GenBank/DDBJ whole genome shotgun (WGS) entry which is preliminary data.</text>
</comment>
<proteinExistence type="inferred from homology"/>
<dbReference type="Proteomes" id="UP001519295">
    <property type="component" value="Unassembled WGS sequence"/>
</dbReference>
<dbReference type="InterPro" id="IPR002410">
    <property type="entry name" value="Peptidase_S33"/>
</dbReference>
<comment type="catalytic activity">
    <reaction evidence="1 8 9">
        <text>Release of N-terminal proline from a peptide.</text>
        <dbReference type="EC" id="3.4.11.5"/>
    </reaction>
</comment>
<evidence type="ECO:0000313" key="12">
    <source>
        <dbReference type="Proteomes" id="UP001519295"/>
    </source>
</evidence>
<dbReference type="PIRSF" id="PIRSF006431">
    <property type="entry name" value="Pept_S33"/>
    <property type="match status" value="1"/>
</dbReference>
<dbReference type="InterPro" id="IPR000073">
    <property type="entry name" value="AB_hydrolase_1"/>
</dbReference>
<evidence type="ECO:0000256" key="1">
    <source>
        <dbReference type="ARBA" id="ARBA00001585"/>
    </source>
</evidence>
<protein>
    <recommendedName>
        <fullName evidence="8 9">Proline iminopeptidase</fullName>
        <shortName evidence="8">PIP</shortName>
        <ecNumber evidence="8 9">3.4.11.5</ecNumber>
    </recommendedName>
    <alternativeName>
        <fullName evidence="8">Prolyl aminopeptidase</fullName>
    </alternativeName>
</protein>
<evidence type="ECO:0000256" key="2">
    <source>
        <dbReference type="ARBA" id="ARBA00004496"/>
    </source>
</evidence>
<dbReference type="Pfam" id="PF00561">
    <property type="entry name" value="Abhydrolase_1"/>
    <property type="match status" value="1"/>
</dbReference>
<dbReference type="EC" id="3.4.11.5" evidence="8 9"/>
<keyword evidence="6 8" id="KW-0645">Protease</keyword>
<accession>A0ABS4W567</accession>